<dbReference type="EMBL" id="JH712072">
    <property type="protein sequence ID" value="EFO19951.1"/>
    <property type="molecule type" value="Genomic_DNA"/>
</dbReference>
<reference evidence="1" key="1">
    <citation type="submission" date="2012-04" db="EMBL/GenBank/DDBJ databases">
        <title>The Genome Sequence of Loa loa.</title>
        <authorList>
            <consortium name="The Broad Institute Genome Sequencing Platform"/>
            <consortium name="Broad Institute Genome Sequencing Center for Infectious Disease"/>
            <person name="Nutman T.B."/>
            <person name="Fink D.L."/>
            <person name="Russ C."/>
            <person name="Young S."/>
            <person name="Zeng Q."/>
            <person name="Gargeya S."/>
            <person name="Alvarado L."/>
            <person name="Berlin A."/>
            <person name="Chapman S.B."/>
            <person name="Chen Z."/>
            <person name="Freedman E."/>
            <person name="Gellesch M."/>
            <person name="Goldberg J."/>
            <person name="Griggs A."/>
            <person name="Gujja S."/>
            <person name="Heilman E.R."/>
            <person name="Heiman D."/>
            <person name="Howarth C."/>
            <person name="Mehta T."/>
            <person name="Neiman D."/>
            <person name="Pearson M."/>
            <person name="Roberts A."/>
            <person name="Saif S."/>
            <person name="Shea T."/>
            <person name="Shenoy N."/>
            <person name="Sisk P."/>
            <person name="Stolte C."/>
            <person name="Sykes S."/>
            <person name="White J."/>
            <person name="Yandava C."/>
            <person name="Haas B."/>
            <person name="Henn M.R."/>
            <person name="Nusbaum C."/>
            <person name="Birren B."/>
        </authorList>
    </citation>
    <scope>NUCLEOTIDE SEQUENCE [LARGE SCALE GENOMIC DNA]</scope>
</reference>
<protein>
    <submittedName>
        <fullName evidence="1">Uncharacterized protein</fullName>
    </submittedName>
</protein>
<sequence>MNTNLKRIKKWHEFGCYRMQQNSNNINNLRELTEVPIQSIEYSSFNPTTPFPLPSAPIFTSHKKQETVSDAFTPTGDRYPETARNRLQKLLKASPTCVLIPPPTTLQ</sequence>
<dbReference type="KEGG" id="loa:LOAG_08540"/>
<dbReference type="RefSeq" id="XP_003144118.1">
    <property type="nucleotide sequence ID" value="XM_003144070.1"/>
</dbReference>
<dbReference type="OrthoDB" id="10499810at2759"/>
<proteinExistence type="predicted"/>
<evidence type="ECO:0000313" key="1">
    <source>
        <dbReference type="EMBL" id="EFO19951.1"/>
    </source>
</evidence>
<accession>A0A1S0TTK9</accession>
<dbReference type="AlphaFoldDB" id="A0A1S0TTK9"/>
<name>A0A1S0TTK9_LOALO</name>
<gene>
    <name evidence="1" type="ORF">LOAG_08540</name>
</gene>
<dbReference type="CTD" id="9945967"/>
<dbReference type="GeneID" id="9945967"/>
<dbReference type="InParanoid" id="A0A1S0TTK9"/>
<organism evidence="1">
    <name type="scientific">Loa loa</name>
    <name type="common">Eye worm</name>
    <name type="synonym">Filaria loa</name>
    <dbReference type="NCBI Taxonomy" id="7209"/>
    <lineage>
        <taxon>Eukaryota</taxon>
        <taxon>Metazoa</taxon>
        <taxon>Ecdysozoa</taxon>
        <taxon>Nematoda</taxon>
        <taxon>Chromadorea</taxon>
        <taxon>Rhabditida</taxon>
        <taxon>Spirurina</taxon>
        <taxon>Spiruromorpha</taxon>
        <taxon>Filarioidea</taxon>
        <taxon>Onchocercidae</taxon>
        <taxon>Loa</taxon>
    </lineage>
</organism>